<evidence type="ECO:0000313" key="2">
    <source>
        <dbReference type="Proteomes" id="UP000006833"/>
    </source>
</evidence>
<dbReference type="HOGENOM" id="CLU_491554_0_0_5"/>
<sequence>MSFFQNYIDNAALIEGDLATIQDVTGDVADALEAVDAFLGIPAQISSALDAANDALSIPTTVINALKALPFGIGSAVSAFQTASTGLKTTITTTRQTMDRIDDRLEPVRDAVEDGSEAVSVAVTTVSLAATAFIVVEDEAARLEASLGDQQFIGGDVFRLPTQLEDFNTAVDEYEALRNEVLGTISAVAALAENAANAIADAIPDLSLATGLKAALETVFDPITDLLNDVEDALDFNIGIGFVSFNVLDVLKSIGDFAGFIVDAVEAAANAVLGVIGLSLGSIDDAINGLISDLLAPFNPIQQAIEDLNAQFDSLLAELTAPLNEAVGDLIDLTRELRDAVDVGILFDNSIVGDEAPDLVRFADELRGVDGQSDAIYGLLGRDTLIGGEDDFVFGGRGGDTIIAEGGRIEAYGGVGRDRITVSDEVPGGSFVADGGAGNDIMIGGDLADVFFGNTGNDIMVGNGGVDAFYFAGEVGNDRIFGRDAILDDLFYVDFALVGGDALTETEFLEDYAEVSRNRTTVTFDDEAGSVTFFGVRDAAALFDQFIFTDTALA</sequence>
<keyword evidence="2" id="KW-1185">Reference proteome</keyword>
<dbReference type="Pfam" id="PF00353">
    <property type="entry name" value="HemolysinCabind"/>
    <property type="match status" value="2"/>
</dbReference>
<dbReference type="InterPro" id="IPR001343">
    <property type="entry name" value="Hemolysn_Ca-bd"/>
</dbReference>
<dbReference type="EMBL" id="CP000830">
    <property type="protein sequence ID" value="ABV94496.1"/>
    <property type="molecule type" value="Genomic_DNA"/>
</dbReference>
<dbReference type="PRINTS" id="PR00313">
    <property type="entry name" value="CABNDNGRPT"/>
</dbReference>
<organism evidence="1 2">
    <name type="scientific">Dinoroseobacter shibae (strain DSM 16493 / NCIMB 14021 / DFL 12)</name>
    <dbReference type="NCBI Taxonomy" id="398580"/>
    <lineage>
        <taxon>Bacteria</taxon>
        <taxon>Pseudomonadati</taxon>
        <taxon>Pseudomonadota</taxon>
        <taxon>Alphaproteobacteria</taxon>
        <taxon>Rhodobacterales</taxon>
        <taxon>Roseobacteraceae</taxon>
        <taxon>Dinoroseobacter</taxon>
    </lineage>
</organism>
<dbReference type="AlphaFoldDB" id="A8LJ01"/>
<dbReference type="eggNOG" id="COG2931">
    <property type="taxonomic scope" value="Bacteria"/>
</dbReference>
<dbReference type="OrthoDB" id="7836342at2"/>
<proteinExistence type="predicted"/>
<evidence type="ECO:0000313" key="1">
    <source>
        <dbReference type="EMBL" id="ABV94496.1"/>
    </source>
</evidence>
<dbReference type="RefSeq" id="WP_012179424.1">
    <property type="nucleotide sequence ID" value="NC_009952.1"/>
</dbReference>
<dbReference type="SUPFAM" id="SSF51120">
    <property type="entry name" value="beta-Roll"/>
    <property type="match status" value="1"/>
</dbReference>
<protein>
    <recommendedName>
        <fullName evidence="3">Hemolysin-type calcium-binding region</fullName>
    </recommendedName>
</protein>
<reference evidence="2" key="1">
    <citation type="journal article" date="2010" name="ISME J.">
        <title>The complete genome sequence of the algal symbiont Dinoroseobacter shibae: a hitchhiker's guide to life in the sea.</title>
        <authorList>
            <person name="Wagner-Dobler I."/>
            <person name="Ballhausen B."/>
            <person name="Berger M."/>
            <person name="Brinkhoff T."/>
            <person name="Buchholz I."/>
            <person name="Bunk B."/>
            <person name="Cypionka H."/>
            <person name="Daniel R."/>
            <person name="Drepper T."/>
            <person name="Gerdts G."/>
            <person name="Hahnke S."/>
            <person name="Han C."/>
            <person name="Jahn D."/>
            <person name="Kalhoefer D."/>
            <person name="Kiss H."/>
            <person name="Klenk H.P."/>
            <person name="Kyrpides N."/>
            <person name="Liebl W."/>
            <person name="Liesegang H."/>
            <person name="Meincke L."/>
            <person name="Pati A."/>
            <person name="Petersen J."/>
            <person name="Piekarski T."/>
            <person name="Pommerenke C."/>
            <person name="Pradella S."/>
            <person name="Pukall R."/>
            <person name="Rabus R."/>
            <person name="Stackebrandt E."/>
            <person name="Thole S."/>
            <person name="Thompson L."/>
            <person name="Tielen P."/>
            <person name="Tomasch J."/>
            <person name="von Jan M."/>
            <person name="Wanphrut N."/>
            <person name="Wichels A."/>
            <person name="Zech H."/>
            <person name="Simon M."/>
        </authorList>
    </citation>
    <scope>NUCLEOTIDE SEQUENCE [LARGE SCALE GENOMIC DNA]</scope>
    <source>
        <strain evidence="2">DSM 16493 / NCIMB 14021 / DFL 12</strain>
    </source>
</reference>
<accession>A8LJ01</accession>
<evidence type="ECO:0008006" key="3">
    <source>
        <dbReference type="Google" id="ProtNLM"/>
    </source>
</evidence>
<gene>
    <name evidence="1" type="ordered locus">Dshi_2763</name>
</gene>
<dbReference type="KEGG" id="dsh:Dshi_2763"/>
<name>A8LJ01_DINSH</name>
<dbReference type="Gene3D" id="2.150.10.10">
    <property type="entry name" value="Serralysin-like metalloprotease, C-terminal"/>
    <property type="match status" value="1"/>
</dbReference>
<dbReference type="InterPro" id="IPR011049">
    <property type="entry name" value="Serralysin-like_metalloprot_C"/>
</dbReference>
<dbReference type="Proteomes" id="UP000006833">
    <property type="component" value="Chromosome"/>
</dbReference>
<dbReference type="GO" id="GO:0005509">
    <property type="term" value="F:calcium ion binding"/>
    <property type="evidence" value="ECO:0007669"/>
    <property type="project" value="InterPro"/>
</dbReference>
<dbReference type="STRING" id="398580.Dshi_2763"/>